<evidence type="ECO:0000313" key="7">
    <source>
        <dbReference type="EMBL" id="WIY00988.1"/>
    </source>
</evidence>
<dbReference type="InterPro" id="IPR050707">
    <property type="entry name" value="HTH_MetabolicPath_Reg"/>
</dbReference>
<dbReference type="PROSITE" id="PS51077">
    <property type="entry name" value="HTH_ICLR"/>
    <property type="match status" value="1"/>
</dbReference>
<dbReference type="PANTHER" id="PTHR30136">
    <property type="entry name" value="HELIX-TURN-HELIX TRANSCRIPTIONAL REGULATOR, ICLR FAMILY"/>
    <property type="match status" value="1"/>
</dbReference>
<name>A0A9Y2JM23_9PSEU</name>
<keyword evidence="3" id="KW-0804">Transcription</keyword>
<keyword evidence="1" id="KW-0805">Transcription regulation</keyword>
<feature type="domain" description="IclR-ED" evidence="6">
    <location>
        <begin position="83"/>
        <end position="243"/>
    </location>
</feature>
<accession>A0A9Y2JM23</accession>
<dbReference type="InterPro" id="IPR036390">
    <property type="entry name" value="WH_DNA-bd_sf"/>
</dbReference>
<feature type="domain" description="HTH iclR-type" evidence="5">
    <location>
        <begin position="22"/>
        <end position="82"/>
    </location>
</feature>
<dbReference type="Pfam" id="PF01614">
    <property type="entry name" value="IclR_C"/>
    <property type="match status" value="1"/>
</dbReference>
<dbReference type="GO" id="GO:0003677">
    <property type="term" value="F:DNA binding"/>
    <property type="evidence" value="ECO:0007669"/>
    <property type="project" value="UniProtKB-KW"/>
</dbReference>
<dbReference type="Gene3D" id="1.10.10.10">
    <property type="entry name" value="Winged helix-like DNA-binding domain superfamily/Winged helix DNA-binding domain"/>
    <property type="match status" value="1"/>
</dbReference>
<dbReference type="SMART" id="SM00346">
    <property type="entry name" value="HTH_ICLR"/>
    <property type="match status" value="1"/>
</dbReference>
<feature type="region of interest" description="Disordered" evidence="4">
    <location>
        <begin position="1"/>
        <end position="22"/>
    </location>
</feature>
<evidence type="ECO:0000256" key="1">
    <source>
        <dbReference type="ARBA" id="ARBA00023015"/>
    </source>
</evidence>
<dbReference type="Gene3D" id="3.30.450.40">
    <property type="match status" value="2"/>
</dbReference>
<dbReference type="PANTHER" id="PTHR30136:SF24">
    <property type="entry name" value="HTH-TYPE TRANSCRIPTIONAL REPRESSOR ALLR"/>
    <property type="match status" value="1"/>
</dbReference>
<reference evidence="7 8" key="1">
    <citation type="submission" date="2023-06" db="EMBL/GenBank/DDBJ databases">
        <authorList>
            <person name="Oyuntsetseg B."/>
            <person name="Kim S.B."/>
        </authorList>
    </citation>
    <scope>NUCLEOTIDE SEQUENCE [LARGE SCALE GENOMIC DNA]</scope>
    <source>
        <strain evidence="7 8">4-36</strain>
    </source>
</reference>
<dbReference type="InterPro" id="IPR029016">
    <property type="entry name" value="GAF-like_dom_sf"/>
</dbReference>
<dbReference type="GO" id="GO:0045892">
    <property type="term" value="P:negative regulation of DNA-templated transcription"/>
    <property type="evidence" value="ECO:0007669"/>
    <property type="project" value="TreeGrafter"/>
</dbReference>
<dbReference type="RefSeq" id="WP_285997449.1">
    <property type="nucleotide sequence ID" value="NZ_CP127295.1"/>
</dbReference>
<evidence type="ECO:0000256" key="4">
    <source>
        <dbReference type="SAM" id="MobiDB-lite"/>
    </source>
</evidence>
<dbReference type="InterPro" id="IPR036388">
    <property type="entry name" value="WH-like_DNA-bd_sf"/>
</dbReference>
<protein>
    <submittedName>
        <fullName evidence="7">IclR family transcriptional regulator</fullName>
    </submittedName>
</protein>
<feature type="compositionally biased region" description="Pro residues" evidence="4">
    <location>
        <begin position="7"/>
        <end position="20"/>
    </location>
</feature>
<evidence type="ECO:0000313" key="8">
    <source>
        <dbReference type="Proteomes" id="UP001239397"/>
    </source>
</evidence>
<keyword evidence="8" id="KW-1185">Reference proteome</keyword>
<dbReference type="EMBL" id="CP127295">
    <property type="protein sequence ID" value="WIY00988.1"/>
    <property type="molecule type" value="Genomic_DNA"/>
</dbReference>
<evidence type="ECO:0000259" key="6">
    <source>
        <dbReference type="PROSITE" id="PS51078"/>
    </source>
</evidence>
<gene>
    <name evidence="7" type="ORF">QRX60_44245</name>
</gene>
<sequence>MAHPPAEGVPPLPAQDPPRPSVQTLDRGLRLLELIALSHVPLPLAELAEQMRLHRSIVYRLLRTLQDHRLVTHTPQGYTLGTRAQSLGRRTLPVLQRIAKPEIAKLAARVGLTAFFVVRDGDEAVTLVSVEVESTRSRAVYTPGDRHPLTRGAPGIAMLAAEPPREGERPEVANAREAGFASTANEVIPGLATISAPVTSGPDTAVAAVAIAFTVERPGRAAVDAVLDTARVITGRVRAALSTGAIVPGVN</sequence>
<dbReference type="SUPFAM" id="SSF46785">
    <property type="entry name" value="Winged helix' DNA-binding domain"/>
    <property type="match status" value="1"/>
</dbReference>
<dbReference type="Pfam" id="PF09339">
    <property type="entry name" value="HTH_IclR"/>
    <property type="match status" value="1"/>
</dbReference>
<evidence type="ECO:0000259" key="5">
    <source>
        <dbReference type="PROSITE" id="PS51077"/>
    </source>
</evidence>
<proteinExistence type="predicted"/>
<dbReference type="PROSITE" id="PS51078">
    <property type="entry name" value="ICLR_ED"/>
    <property type="match status" value="1"/>
</dbReference>
<dbReference type="KEGG" id="amog:QRX60_44245"/>
<dbReference type="GO" id="GO:0003700">
    <property type="term" value="F:DNA-binding transcription factor activity"/>
    <property type="evidence" value="ECO:0007669"/>
    <property type="project" value="TreeGrafter"/>
</dbReference>
<dbReference type="InterPro" id="IPR014757">
    <property type="entry name" value="Tscrpt_reg_IclR_C"/>
</dbReference>
<evidence type="ECO:0000256" key="3">
    <source>
        <dbReference type="ARBA" id="ARBA00023163"/>
    </source>
</evidence>
<evidence type="ECO:0000256" key="2">
    <source>
        <dbReference type="ARBA" id="ARBA00023125"/>
    </source>
</evidence>
<dbReference type="InterPro" id="IPR005471">
    <property type="entry name" value="Tscrpt_reg_IclR_N"/>
</dbReference>
<organism evidence="7 8">
    <name type="scientific">Amycolatopsis mongoliensis</name>
    <dbReference type="NCBI Taxonomy" id="715475"/>
    <lineage>
        <taxon>Bacteria</taxon>
        <taxon>Bacillati</taxon>
        <taxon>Actinomycetota</taxon>
        <taxon>Actinomycetes</taxon>
        <taxon>Pseudonocardiales</taxon>
        <taxon>Pseudonocardiaceae</taxon>
        <taxon>Amycolatopsis</taxon>
    </lineage>
</organism>
<dbReference type="AlphaFoldDB" id="A0A9Y2JM23"/>
<dbReference type="SUPFAM" id="SSF55781">
    <property type="entry name" value="GAF domain-like"/>
    <property type="match status" value="1"/>
</dbReference>
<keyword evidence="2" id="KW-0238">DNA-binding</keyword>
<dbReference type="Proteomes" id="UP001239397">
    <property type="component" value="Chromosome"/>
</dbReference>